<proteinExistence type="predicted"/>
<keyword evidence="2" id="KW-1185">Reference proteome</keyword>
<sequence>MTNDAITTKLMCDNDAAVKIAKDNSAKKQTRHSDQEFFYVNEQLHWKRLAVKWVPTNAQLADMMTKALGRLAFERILSSLKLLAPG</sequence>
<dbReference type="AlphaFoldDB" id="A0A0L6VU94"/>
<protein>
    <submittedName>
        <fullName evidence="1">Uncharacterized protein</fullName>
    </submittedName>
</protein>
<organism evidence="1 2">
    <name type="scientific">Puccinia sorghi</name>
    <dbReference type="NCBI Taxonomy" id="27349"/>
    <lineage>
        <taxon>Eukaryota</taxon>
        <taxon>Fungi</taxon>
        <taxon>Dikarya</taxon>
        <taxon>Basidiomycota</taxon>
        <taxon>Pucciniomycotina</taxon>
        <taxon>Pucciniomycetes</taxon>
        <taxon>Pucciniales</taxon>
        <taxon>Pucciniaceae</taxon>
        <taxon>Puccinia</taxon>
    </lineage>
</organism>
<accession>A0A0L6VU94</accession>
<dbReference type="VEuPathDB" id="FungiDB:VP01_10474g1"/>
<evidence type="ECO:0000313" key="2">
    <source>
        <dbReference type="Proteomes" id="UP000037035"/>
    </source>
</evidence>
<name>A0A0L6VU94_9BASI</name>
<evidence type="ECO:0000313" key="1">
    <source>
        <dbReference type="EMBL" id="KNZ64283.1"/>
    </source>
</evidence>
<comment type="caution">
    <text evidence="1">The sequence shown here is derived from an EMBL/GenBank/DDBJ whole genome shotgun (WGS) entry which is preliminary data.</text>
</comment>
<reference evidence="1 2" key="1">
    <citation type="submission" date="2015-08" db="EMBL/GenBank/DDBJ databases">
        <title>Next Generation Sequencing and Analysis of the Genome of Puccinia sorghi L Schw, the Causal Agent of Maize Common Rust.</title>
        <authorList>
            <person name="Rochi L."/>
            <person name="Burguener G."/>
            <person name="Darino M."/>
            <person name="Turjanski A."/>
            <person name="Kreff E."/>
            <person name="Dieguez M.J."/>
            <person name="Sacco F."/>
        </authorList>
    </citation>
    <scope>NUCLEOTIDE SEQUENCE [LARGE SCALE GENOMIC DNA]</scope>
    <source>
        <strain evidence="1 2">RO10H11247</strain>
    </source>
</reference>
<dbReference type="EMBL" id="LAVV01000526">
    <property type="protein sequence ID" value="KNZ64283.1"/>
    <property type="molecule type" value="Genomic_DNA"/>
</dbReference>
<dbReference type="Proteomes" id="UP000037035">
    <property type="component" value="Unassembled WGS sequence"/>
</dbReference>
<dbReference type="OrthoDB" id="3344688at2759"/>
<gene>
    <name evidence="1" type="ORF">VP01_10474g1</name>
</gene>